<comment type="subcellular location">
    <subcellularLocation>
        <location evidence="1">Mitochondrion</location>
    </subcellularLocation>
</comment>
<keyword evidence="5" id="KW-0496">Mitochondrion</keyword>
<reference evidence="8" key="1">
    <citation type="submission" date="2022-11" db="EMBL/GenBank/DDBJ databases">
        <authorList>
            <person name="Petersen C."/>
        </authorList>
    </citation>
    <scope>NUCLEOTIDE SEQUENCE</scope>
    <source>
        <strain evidence="8">IBT 30761</strain>
    </source>
</reference>
<evidence type="ECO:0000313" key="8">
    <source>
        <dbReference type="EMBL" id="KAJ5091032.1"/>
    </source>
</evidence>
<reference evidence="8" key="2">
    <citation type="journal article" date="2023" name="IMA Fungus">
        <title>Comparative genomic study of the Penicillium genus elucidates a diverse pangenome and 15 lateral gene transfer events.</title>
        <authorList>
            <person name="Petersen C."/>
            <person name="Sorensen T."/>
            <person name="Nielsen M.R."/>
            <person name="Sondergaard T.E."/>
            <person name="Sorensen J.L."/>
            <person name="Fitzpatrick D.A."/>
            <person name="Frisvad J.C."/>
            <person name="Nielsen K.L."/>
        </authorList>
    </citation>
    <scope>NUCLEOTIDE SEQUENCE</scope>
    <source>
        <strain evidence="8">IBT 30761</strain>
    </source>
</reference>
<evidence type="ECO:0000256" key="6">
    <source>
        <dbReference type="ARBA" id="ARBA00031849"/>
    </source>
</evidence>
<evidence type="ECO:0000256" key="4">
    <source>
        <dbReference type="ARBA" id="ARBA00022946"/>
    </source>
</evidence>
<dbReference type="InterPro" id="IPR002575">
    <property type="entry name" value="Aminoglycoside_PTrfase"/>
</dbReference>
<evidence type="ECO:0000256" key="3">
    <source>
        <dbReference type="ARBA" id="ARBA00016197"/>
    </source>
</evidence>
<protein>
    <recommendedName>
        <fullName evidence="3">Altered inheritance of mitochondria protein 9, mitochondrial</fullName>
    </recommendedName>
    <alternativeName>
        <fullName evidence="6">Found in mitochondrial proteome protein 29</fullName>
    </alternativeName>
</protein>
<dbReference type="Gene3D" id="3.90.1200.10">
    <property type="match status" value="1"/>
</dbReference>
<dbReference type="InterPro" id="IPR051035">
    <property type="entry name" value="Mito_inheritance_9"/>
</dbReference>
<feature type="domain" description="Aminoglycoside phosphotransferase" evidence="7">
    <location>
        <begin position="117"/>
        <end position="378"/>
    </location>
</feature>
<keyword evidence="9" id="KW-1185">Reference proteome</keyword>
<comment type="similarity">
    <text evidence="2">Belongs to the AIM9 family.</text>
</comment>
<evidence type="ECO:0000256" key="5">
    <source>
        <dbReference type="ARBA" id="ARBA00023128"/>
    </source>
</evidence>
<dbReference type="AlphaFoldDB" id="A0A9W9EZZ0"/>
<evidence type="ECO:0000256" key="2">
    <source>
        <dbReference type="ARBA" id="ARBA00005543"/>
    </source>
</evidence>
<dbReference type="SUPFAM" id="SSF56112">
    <property type="entry name" value="Protein kinase-like (PK-like)"/>
    <property type="match status" value="1"/>
</dbReference>
<dbReference type="PANTHER" id="PTHR36091">
    <property type="entry name" value="ALTERED INHERITANCE OF MITOCHONDRIA PROTEIN 9, MITOCHONDRIAL"/>
    <property type="match status" value="1"/>
</dbReference>
<evidence type="ECO:0000256" key="1">
    <source>
        <dbReference type="ARBA" id="ARBA00004173"/>
    </source>
</evidence>
<dbReference type="GO" id="GO:0005739">
    <property type="term" value="C:mitochondrion"/>
    <property type="evidence" value="ECO:0007669"/>
    <property type="project" value="UniProtKB-SubCell"/>
</dbReference>
<dbReference type="InterPro" id="IPR011009">
    <property type="entry name" value="Kinase-like_dom_sf"/>
</dbReference>
<dbReference type="Gene3D" id="3.30.200.20">
    <property type="entry name" value="Phosphorylase Kinase, domain 1"/>
    <property type="match status" value="1"/>
</dbReference>
<name>A0A9W9EZZ0_9EURO</name>
<dbReference type="RefSeq" id="XP_056473013.1">
    <property type="nucleotide sequence ID" value="XM_056622207.1"/>
</dbReference>
<dbReference type="Proteomes" id="UP001149074">
    <property type="component" value="Unassembled WGS sequence"/>
</dbReference>
<evidence type="ECO:0000259" key="7">
    <source>
        <dbReference type="Pfam" id="PF01636"/>
    </source>
</evidence>
<dbReference type="GeneID" id="81361186"/>
<dbReference type="PANTHER" id="PTHR36091:SF1">
    <property type="entry name" value="ALTERED INHERITANCE OF MITOCHONDRIA PROTEIN 9, MITOCHONDRIAL"/>
    <property type="match status" value="1"/>
</dbReference>
<comment type="caution">
    <text evidence="8">The sequence shown here is derived from an EMBL/GenBank/DDBJ whole genome shotgun (WGS) entry which is preliminary data.</text>
</comment>
<organism evidence="8 9">
    <name type="scientific">Penicillium argentinense</name>
    <dbReference type="NCBI Taxonomy" id="1131581"/>
    <lineage>
        <taxon>Eukaryota</taxon>
        <taxon>Fungi</taxon>
        <taxon>Dikarya</taxon>
        <taxon>Ascomycota</taxon>
        <taxon>Pezizomycotina</taxon>
        <taxon>Eurotiomycetes</taxon>
        <taxon>Eurotiomycetidae</taxon>
        <taxon>Eurotiales</taxon>
        <taxon>Aspergillaceae</taxon>
        <taxon>Penicillium</taxon>
    </lineage>
</organism>
<dbReference type="Pfam" id="PF01636">
    <property type="entry name" value="APH"/>
    <property type="match status" value="1"/>
</dbReference>
<accession>A0A9W9EZZ0</accession>
<proteinExistence type="inferred from homology"/>
<keyword evidence="4" id="KW-0809">Transit peptide</keyword>
<dbReference type="OrthoDB" id="2831558at2759"/>
<sequence>MSRAKVLQMLPVPFSLTHYSQQSHYIRPFLVRGVTSGPSFSKLDREQSLSRHAMDQTTRYGFDPHLYTSGRWLRNDKRQRQIRQIDLNFDKLCQKIVDLSNGAKSIKDCEKKEGGFNRVFVFTMDDNSRVVARLPFPLAGPAKLATASEVATIQYLQRKTSIPIPKILDWSDDAANSIGSEYIIMDHAAGIQLHQKWPYMSGDQKVRCIDAIYRKLREMADIDFRAYGSLYFSTAPLAPASRLPLDGGFCVGPHCGTRYWSCGDHRYYQHAVPNHGPWQTIGEFSDGLIDAGLSRIPPRDSQLPNRPSYHGSVQTHLDLLKQGRAVLHAMSADSRVQDAASPTLFHPDLHKRNIFVSDDDPSIITAIIDWQSSSIEPAFWYADEVPDFAACALNVHDDELCKKAYEACTQFLVPKLALPRLMDEGMFRPFWYCYRTWKDGVVAFRHELIATSKDWRALGFVESCPFALPTPEELALHRKEYQLFEAAQNLKHDLSSLLDSASDGWVPPENWEAAKTQNMAMFEGMLQAVLENQDPDDDEPIRDERNLRDIWPFDLPGE</sequence>
<gene>
    <name evidence="8" type="ORF">N7532_009716</name>
</gene>
<dbReference type="EMBL" id="JAPQKI010000009">
    <property type="protein sequence ID" value="KAJ5091032.1"/>
    <property type="molecule type" value="Genomic_DNA"/>
</dbReference>
<evidence type="ECO:0000313" key="9">
    <source>
        <dbReference type="Proteomes" id="UP001149074"/>
    </source>
</evidence>